<sequence length="129" mass="14809">MEHLIHRTQSLCVCSRHLRKSKHVSEIRSLIRQSQNISDVTFKRKIKSIFKINEREYLAIGYLLSHYAHGIKIPLTFISALKYPKSQDGLDIKKCPSDITTSLSGDEKDNTKISHPNDKPLNINANIIR</sequence>
<reference evidence="1 2" key="1">
    <citation type="submission" date="2015-10" db="EMBL/GenBank/DDBJ databases">
        <title>Genome analyses suggest a sexual origin of heterokaryosis in a supposedly ancient asexual fungus.</title>
        <authorList>
            <person name="Ropars J."/>
            <person name="Sedzielewska K."/>
            <person name="Noel J."/>
            <person name="Charron P."/>
            <person name="Farinelli L."/>
            <person name="Marton T."/>
            <person name="Kruger M."/>
            <person name="Pelin A."/>
            <person name="Brachmann A."/>
            <person name="Corradi N."/>
        </authorList>
    </citation>
    <scope>NUCLEOTIDE SEQUENCE [LARGE SCALE GENOMIC DNA]</scope>
    <source>
        <strain evidence="1 2">A4</strain>
    </source>
</reference>
<proteinExistence type="predicted"/>
<dbReference type="Proteomes" id="UP000234323">
    <property type="component" value="Unassembled WGS sequence"/>
</dbReference>
<evidence type="ECO:0000313" key="2">
    <source>
        <dbReference type="Proteomes" id="UP000234323"/>
    </source>
</evidence>
<dbReference type="EMBL" id="LLXI01000360">
    <property type="protein sequence ID" value="PKY45016.1"/>
    <property type="molecule type" value="Genomic_DNA"/>
</dbReference>
<keyword evidence="2" id="KW-1185">Reference proteome</keyword>
<dbReference type="AlphaFoldDB" id="A0A2I1GEF6"/>
<protein>
    <submittedName>
        <fullName evidence="1">Uncharacterized protein</fullName>
    </submittedName>
</protein>
<accession>A0A2I1GEF6</accession>
<organism evidence="1 2">
    <name type="scientific">Rhizophagus irregularis</name>
    <dbReference type="NCBI Taxonomy" id="588596"/>
    <lineage>
        <taxon>Eukaryota</taxon>
        <taxon>Fungi</taxon>
        <taxon>Fungi incertae sedis</taxon>
        <taxon>Mucoromycota</taxon>
        <taxon>Glomeromycotina</taxon>
        <taxon>Glomeromycetes</taxon>
        <taxon>Glomerales</taxon>
        <taxon>Glomeraceae</taxon>
        <taxon>Rhizophagus</taxon>
    </lineage>
</organism>
<name>A0A2I1GEF6_9GLOM</name>
<evidence type="ECO:0000313" key="1">
    <source>
        <dbReference type="EMBL" id="PKY45016.1"/>
    </source>
</evidence>
<gene>
    <name evidence="1" type="ORF">RhiirA4_459491</name>
</gene>
<comment type="caution">
    <text evidence="1">The sequence shown here is derived from an EMBL/GenBank/DDBJ whole genome shotgun (WGS) entry which is preliminary data.</text>
</comment>